<evidence type="ECO:0000259" key="4">
    <source>
        <dbReference type="Pfam" id="PF25137"/>
    </source>
</evidence>
<comment type="similarity">
    <text evidence="1">Belongs to the iron-containing alcohol dehydrogenase family.</text>
</comment>
<name>S3KIU7_TREMA</name>
<dbReference type="Gene3D" id="1.20.1090.10">
    <property type="entry name" value="Dehydroquinate synthase-like - alpha domain"/>
    <property type="match status" value="1"/>
</dbReference>
<comment type="caution">
    <text evidence="5">The sequence shown here is derived from an EMBL/GenBank/DDBJ whole genome shotgun (WGS) entry which is preliminary data.</text>
</comment>
<dbReference type="OrthoDB" id="355310at2"/>
<dbReference type="PATRIC" id="fig|1125699.3.peg.130"/>
<dbReference type="CDD" id="cd14864">
    <property type="entry name" value="Fe-ADH-like"/>
    <property type="match status" value="1"/>
</dbReference>
<dbReference type="Pfam" id="PF25137">
    <property type="entry name" value="ADH_Fe_C"/>
    <property type="match status" value="1"/>
</dbReference>
<dbReference type="GO" id="GO:0046872">
    <property type="term" value="F:metal ion binding"/>
    <property type="evidence" value="ECO:0007669"/>
    <property type="project" value="InterPro"/>
</dbReference>
<dbReference type="HOGENOM" id="CLU_007207_0_0_12"/>
<protein>
    <submittedName>
        <fullName evidence="5">Uncharacterized protein</fullName>
    </submittedName>
</protein>
<reference evidence="5 6" key="1">
    <citation type="submission" date="2013-04" db="EMBL/GenBank/DDBJ databases">
        <title>The Genome Sequence of Treponema maltophilum ATCC 51939.</title>
        <authorList>
            <consortium name="The Broad Institute Genomics Platform"/>
            <person name="Earl A."/>
            <person name="Ward D."/>
            <person name="Feldgarden M."/>
            <person name="Gevers D."/>
            <person name="Leonetti C."/>
            <person name="Blanton J.M."/>
            <person name="Dewhirst F.E."/>
            <person name="Izard J."/>
            <person name="Walker B."/>
            <person name="Young S."/>
            <person name="Zeng Q."/>
            <person name="Gargeya S."/>
            <person name="Fitzgerald M."/>
            <person name="Haas B."/>
            <person name="Abouelleil A."/>
            <person name="Allen A.W."/>
            <person name="Alvarado L."/>
            <person name="Arachchi H.M."/>
            <person name="Berlin A.M."/>
            <person name="Chapman S.B."/>
            <person name="Gainer-Dewar J."/>
            <person name="Goldberg J."/>
            <person name="Griggs A."/>
            <person name="Gujja S."/>
            <person name="Hansen M."/>
            <person name="Howarth C."/>
            <person name="Imamovic A."/>
            <person name="Ireland A."/>
            <person name="Larimer J."/>
            <person name="McCowan C."/>
            <person name="Murphy C."/>
            <person name="Pearson M."/>
            <person name="Poon T.W."/>
            <person name="Priest M."/>
            <person name="Roberts A."/>
            <person name="Saif S."/>
            <person name="Shea T."/>
            <person name="Sisk P."/>
            <person name="Sykes S."/>
            <person name="Wortman J."/>
            <person name="Nusbaum C."/>
            <person name="Birren B."/>
        </authorList>
    </citation>
    <scope>NUCLEOTIDE SEQUENCE [LARGE SCALE GENOMIC DNA]</scope>
    <source>
        <strain evidence="5 6">ATCC 51939</strain>
    </source>
</reference>
<dbReference type="Pfam" id="PF00465">
    <property type="entry name" value="Fe-ADH"/>
    <property type="match status" value="1"/>
</dbReference>
<dbReference type="PANTHER" id="PTHR11496:SF102">
    <property type="entry name" value="ALCOHOL DEHYDROGENASE 4"/>
    <property type="match status" value="1"/>
</dbReference>
<keyword evidence="6" id="KW-1185">Reference proteome</keyword>
<evidence type="ECO:0000256" key="1">
    <source>
        <dbReference type="ARBA" id="ARBA00007358"/>
    </source>
</evidence>
<accession>S3KIU7</accession>
<gene>
    <name evidence="5" type="ORF">HMPREF9194_00131</name>
</gene>
<dbReference type="SUPFAM" id="SSF56796">
    <property type="entry name" value="Dehydroquinate synthase-like"/>
    <property type="match status" value="1"/>
</dbReference>
<sequence length="382" mass="41398">MADFVFRISPNIVLGSYSSSRTGQFVREWGSRFLLVADPVLSEFGITEKTVQSLKDYNIDCVIFDEISSNSDTALVEQALKLARDARVHGLITIGGMKISNTGKIVCALFDEKKTVYDFMEGAAFSEKALPCICIPTTVSNEFLFTDKAPIIDARTGQLKMLRFQPGLCRLVVSDPNLIVSLTENQFMAMILRAVCITVEAYVSQKANFFSDTIIEKAAELLGYVLSETPALMTATPKEQLAMEGGCMAALGAASASSGAATLLSHAVNARCKVSPALTAAILLPHIIEDAATVKEDRLAKLARILNVAGENSSNDTAVGLFAEAVRSKIAQFNLPARLKDVSVSLEQLALCIDDVGKLDVTPEFHRSMTEDDLFDIVKYAF</sequence>
<dbReference type="InterPro" id="IPR056798">
    <property type="entry name" value="ADH_Fe_C"/>
</dbReference>
<dbReference type="STRING" id="1125699.HMPREF9194_00131"/>
<dbReference type="InterPro" id="IPR001670">
    <property type="entry name" value="ADH_Fe/GldA"/>
</dbReference>
<dbReference type="EMBL" id="ATFF01000002">
    <property type="protein sequence ID" value="EPF32142.1"/>
    <property type="molecule type" value="Genomic_DNA"/>
</dbReference>
<dbReference type="InterPro" id="IPR039697">
    <property type="entry name" value="Alcohol_dehydrogenase_Fe"/>
</dbReference>
<dbReference type="GO" id="GO:0004022">
    <property type="term" value="F:alcohol dehydrogenase (NAD+) activity"/>
    <property type="evidence" value="ECO:0007669"/>
    <property type="project" value="TreeGrafter"/>
</dbReference>
<organism evidence="5 6">
    <name type="scientific">Treponema maltophilum ATCC 51939</name>
    <dbReference type="NCBI Taxonomy" id="1125699"/>
    <lineage>
        <taxon>Bacteria</taxon>
        <taxon>Pseudomonadati</taxon>
        <taxon>Spirochaetota</taxon>
        <taxon>Spirochaetia</taxon>
        <taxon>Spirochaetales</taxon>
        <taxon>Treponemataceae</taxon>
        <taxon>Treponema</taxon>
    </lineage>
</organism>
<dbReference type="Proteomes" id="UP000014541">
    <property type="component" value="Unassembled WGS sequence"/>
</dbReference>
<keyword evidence="2" id="KW-0560">Oxidoreductase</keyword>
<feature type="domain" description="Alcohol dehydrogenase iron-type/glycerol dehydrogenase GldA" evidence="3">
    <location>
        <begin position="11"/>
        <end position="176"/>
    </location>
</feature>
<evidence type="ECO:0000313" key="5">
    <source>
        <dbReference type="EMBL" id="EPF32142.1"/>
    </source>
</evidence>
<proteinExistence type="inferred from homology"/>
<dbReference type="Gene3D" id="3.40.50.1970">
    <property type="match status" value="1"/>
</dbReference>
<dbReference type="PANTHER" id="PTHR11496">
    <property type="entry name" value="ALCOHOL DEHYDROGENASE"/>
    <property type="match status" value="1"/>
</dbReference>
<dbReference type="AlphaFoldDB" id="S3KIU7"/>
<evidence type="ECO:0000259" key="3">
    <source>
        <dbReference type="Pfam" id="PF00465"/>
    </source>
</evidence>
<feature type="domain" description="Fe-containing alcohol dehydrogenase-like C-terminal" evidence="4">
    <location>
        <begin position="195"/>
        <end position="381"/>
    </location>
</feature>
<evidence type="ECO:0000256" key="2">
    <source>
        <dbReference type="ARBA" id="ARBA00023002"/>
    </source>
</evidence>
<dbReference type="RefSeq" id="WP_016524439.1">
    <property type="nucleotide sequence ID" value="NZ_KE332518.1"/>
</dbReference>
<dbReference type="eggNOG" id="COG1454">
    <property type="taxonomic scope" value="Bacteria"/>
</dbReference>
<evidence type="ECO:0000313" key="6">
    <source>
        <dbReference type="Proteomes" id="UP000014541"/>
    </source>
</evidence>